<reference evidence="3" key="1">
    <citation type="journal article" date="2020" name="Plant Biotechnol. J.">
        <title>The pomegranate (Punica granatum L.) draft genome dissects genetic divergence between soft- and hard-seeded cultivars.</title>
        <authorList>
            <person name="Luo X."/>
            <person name="Li H."/>
            <person name="Wu Z."/>
            <person name="Yao W."/>
            <person name="Zhao P."/>
            <person name="Cao D."/>
            <person name="Yu H."/>
            <person name="Li K."/>
            <person name="Poudel K."/>
            <person name="Zhao D."/>
            <person name="Zhang F."/>
            <person name="Xia X."/>
            <person name="Chen L."/>
            <person name="Wang Q."/>
            <person name="Jing D."/>
            <person name="Cao S."/>
        </authorList>
    </citation>
    <scope>NUCLEOTIDE SEQUENCE [LARGE SCALE GENOMIC DNA]</scope>
    <source>
        <strain evidence="3">cv. Tunisia</strain>
    </source>
</reference>
<name>A0A6P8E651_PUNGR</name>
<evidence type="ECO:0000313" key="3">
    <source>
        <dbReference type="Proteomes" id="UP000515151"/>
    </source>
</evidence>
<accession>A0A6P8E651</accession>
<evidence type="ECO:0000256" key="1">
    <source>
        <dbReference type="SAM" id="MobiDB-lite"/>
    </source>
</evidence>
<keyword evidence="2" id="KW-0812">Transmembrane</keyword>
<dbReference type="PANTHER" id="PTHR34358">
    <property type="entry name" value="OS03G0411600 PROTEIN"/>
    <property type="match status" value="1"/>
</dbReference>
<evidence type="ECO:0000256" key="2">
    <source>
        <dbReference type="SAM" id="Phobius"/>
    </source>
</evidence>
<dbReference type="Pfam" id="PF06708">
    <property type="entry name" value="DUF1195"/>
    <property type="match status" value="1"/>
</dbReference>
<feature type="region of interest" description="Disordered" evidence="1">
    <location>
        <begin position="1"/>
        <end position="22"/>
    </location>
</feature>
<dbReference type="GeneID" id="116211666"/>
<dbReference type="OrthoDB" id="2020737at2759"/>
<proteinExistence type="predicted"/>
<gene>
    <name evidence="4" type="primary">LOC116211666</name>
</gene>
<reference evidence="4" key="2">
    <citation type="submission" date="2025-08" db="UniProtKB">
        <authorList>
            <consortium name="RefSeq"/>
        </authorList>
    </citation>
    <scope>IDENTIFICATION</scope>
    <source>
        <tissue evidence="4">Leaf</tissue>
    </source>
</reference>
<dbReference type="PANTHER" id="PTHR34358:SF2">
    <property type="entry name" value="OS03G0411600 PROTEIN"/>
    <property type="match status" value="1"/>
</dbReference>
<organism evidence="3 4">
    <name type="scientific">Punica granatum</name>
    <name type="common">Pomegranate</name>
    <dbReference type="NCBI Taxonomy" id="22663"/>
    <lineage>
        <taxon>Eukaryota</taxon>
        <taxon>Viridiplantae</taxon>
        <taxon>Streptophyta</taxon>
        <taxon>Embryophyta</taxon>
        <taxon>Tracheophyta</taxon>
        <taxon>Spermatophyta</taxon>
        <taxon>Magnoliopsida</taxon>
        <taxon>eudicotyledons</taxon>
        <taxon>Gunneridae</taxon>
        <taxon>Pentapetalae</taxon>
        <taxon>rosids</taxon>
        <taxon>malvids</taxon>
        <taxon>Myrtales</taxon>
        <taxon>Lythraceae</taxon>
        <taxon>Punica</taxon>
    </lineage>
</organism>
<dbReference type="InterPro" id="IPR010608">
    <property type="entry name" value="DUF1195"/>
</dbReference>
<keyword evidence="3" id="KW-1185">Reference proteome</keyword>
<keyword evidence="2" id="KW-0472">Membrane</keyword>
<dbReference type="RefSeq" id="XP_031401994.1">
    <property type="nucleotide sequence ID" value="XM_031546134.1"/>
</dbReference>
<protein>
    <submittedName>
        <fullName evidence="4">Uncharacterized protein LOC116211666</fullName>
    </submittedName>
</protein>
<dbReference type="AlphaFoldDB" id="A0A6P8E651"/>
<keyword evidence="2" id="KW-1133">Transmembrane helix</keyword>
<evidence type="ECO:0000313" key="4">
    <source>
        <dbReference type="RefSeq" id="XP_031401994.1"/>
    </source>
</evidence>
<sequence>MDDDGPLPTTASSGLSSKKEAPDSSLFGRGRYKFWALAAILLLACWSMFTGTVSLRWSAGNLDPMYDDLDILVHDDIDVLEMEDREEMVKHMWDVYTSSRQVRLAQFWREAFEAAFEDMTSEVPGIREAATSEIAKMSLRSIIVHPPPVQTTSAREFRKSFNIAERGMSGGTRR</sequence>
<feature type="transmembrane region" description="Helical" evidence="2">
    <location>
        <begin position="34"/>
        <end position="55"/>
    </location>
</feature>
<dbReference type="Proteomes" id="UP000515151">
    <property type="component" value="Chromosome 6"/>
</dbReference>